<proteinExistence type="predicted"/>
<evidence type="ECO:0000313" key="3">
    <source>
        <dbReference type="Proteomes" id="UP000003165"/>
    </source>
</evidence>
<organism evidence="2 3">
    <name type="scientific">Pseudogulbenkiania ferrooxidans 2002</name>
    <dbReference type="NCBI Taxonomy" id="279714"/>
    <lineage>
        <taxon>Bacteria</taxon>
        <taxon>Pseudomonadati</taxon>
        <taxon>Pseudomonadota</taxon>
        <taxon>Betaproteobacteria</taxon>
        <taxon>Neisseriales</taxon>
        <taxon>Chromobacteriaceae</taxon>
        <taxon>Pseudogulbenkiania</taxon>
    </lineage>
</organism>
<sequence>MGFDKTLAFIEGLSMMERQPERLATLADSTLRLFNNLHYMKDAAKATGVKFFNTDGSRRDALAVIADIKKQYDKLGTDKGRATFLQKAFGKADLDTIKGMKILLSGNTLDKINQFSGEIGGAGGTLKRDMGSAIDNAVDQTGRLKAALREAADSFAQPINDTLSQVIKWGMDSKANGGLALGGKEMIGGAVALTAGTALAARYGGKLVSSLIGKAGGTAAGVATGKALEATAGVTPVFVVNMPNGGPGGGAIDGAAGGAAAGLAGKVASKWKVGAAMAGGLPLKDFLKLGIGAIGTTAAAATAAGAVGYGAGTVAYKAMEGTKAGDFLVDKVGGGVARILAMFGNEDAKRAVAMTEKLQQAEIGGTIQIQVTAAPGVTATTTATPANNRTRLPVGPTMRGPN</sequence>
<dbReference type="Proteomes" id="UP000003165">
    <property type="component" value="Unassembled WGS sequence"/>
</dbReference>
<protein>
    <submittedName>
        <fullName evidence="2">Phage-related tail protein</fullName>
    </submittedName>
</protein>
<feature type="compositionally biased region" description="Low complexity" evidence="1">
    <location>
        <begin position="380"/>
        <end position="391"/>
    </location>
</feature>
<evidence type="ECO:0000313" key="2">
    <source>
        <dbReference type="EMBL" id="EEG08225.1"/>
    </source>
</evidence>
<gene>
    <name evidence="2" type="ORF">FuraDRAFT_2428</name>
</gene>
<reference evidence="2 3" key="1">
    <citation type="submission" date="2009-02" db="EMBL/GenBank/DDBJ databases">
        <title>Sequencing of the draft genome and assembly of Lutiella nitroferrum 2002.</title>
        <authorList>
            <consortium name="US DOE Joint Genome Institute (JGI-PGF)"/>
            <person name="Lucas S."/>
            <person name="Copeland A."/>
            <person name="Lapidus A."/>
            <person name="Glavina del Rio T."/>
            <person name="Tice H."/>
            <person name="Bruce D."/>
            <person name="Goodwin L."/>
            <person name="Pitluck S."/>
            <person name="Larimer F."/>
            <person name="Land M.L."/>
            <person name="Hauser L."/>
            <person name="Coates J.D."/>
        </authorList>
    </citation>
    <scope>NUCLEOTIDE SEQUENCE [LARGE SCALE GENOMIC DNA]</scope>
    <source>
        <strain evidence="2 3">2002</strain>
    </source>
</reference>
<dbReference type="EMBL" id="ACIS01000006">
    <property type="protein sequence ID" value="EEG08225.1"/>
    <property type="molecule type" value="Genomic_DNA"/>
</dbReference>
<dbReference type="AlphaFoldDB" id="B9Z4Z3"/>
<comment type="caution">
    <text evidence="2">The sequence shown here is derived from an EMBL/GenBank/DDBJ whole genome shotgun (WGS) entry which is preliminary data.</text>
</comment>
<dbReference type="RefSeq" id="WP_008954448.1">
    <property type="nucleotide sequence ID" value="NZ_ACIS01000006.1"/>
</dbReference>
<dbReference type="eggNOG" id="COG3941">
    <property type="taxonomic scope" value="Bacteria"/>
</dbReference>
<feature type="region of interest" description="Disordered" evidence="1">
    <location>
        <begin position="380"/>
        <end position="402"/>
    </location>
</feature>
<accession>B9Z4Z3</accession>
<name>B9Z4Z3_9NEIS</name>
<keyword evidence="3" id="KW-1185">Reference proteome</keyword>
<evidence type="ECO:0000256" key="1">
    <source>
        <dbReference type="SAM" id="MobiDB-lite"/>
    </source>
</evidence>